<dbReference type="PANTHER" id="PTHR13060">
    <property type="entry name" value="SGT1 PROTEIN HSGT1 SUPPRESSOR OF GCR2"/>
    <property type="match status" value="1"/>
</dbReference>
<dbReference type="InterPro" id="IPR010770">
    <property type="entry name" value="Ecd"/>
</dbReference>
<comment type="caution">
    <text evidence="1">The sequence shown here is derived from an EMBL/GenBank/DDBJ whole genome shotgun (WGS) entry which is preliminary data.</text>
</comment>
<dbReference type="GO" id="GO:0005634">
    <property type="term" value="C:nucleus"/>
    <property type="evidence" value="ECO:0007669"/>
    <property type="project" value="TreeGrafter"/>
</dbReference>
<sequence length="70" mass="7965">APKGYLMSPRSGSGYPAVELGMKISCGFQMIYQMRKQERLEGKGSKCEVYRESLERSGYFEGLLPRVKRV</sequence>
<feature type="non-terminal residue" evidence="1">
    <location>
        <position position="1"/>
    </location>
</feature>
<evidence type="ECO:0000313" key="1">
    <source>
        <dbReference type="EMBL" id="GFA40227.1"/>
    </source>
</evidence>
<dbReference type="EMBL" id="BKCJ010417798">
    <property type="protein sequence ID" value="GFA40227.1"/>
    <property type="molecule type" value="Genomic_DNA"/>
</dbReference>
<organism evidence="1">
    <name type="scientific">Tanacetum cinerariifolium</name>
    <name type="common">Dalmatian daisy</name>
    <name type="synonym">Chrysanthemum cinerariifolium</name>
    <dbReference type="NCBI Taxonomy" id="118510"/>
    <lineage>
        <taxon>Eukaryota</taxon>
        <taxon>Viridiplantae</taxon>
        <taxon>Streptophyta</taxon>
        <taxon>Embryophyta</taxon>
        <taxon>Tracheophyta</taxon>
        <taxon>Spermatophyta</taxon>
        <taxon>Magnoliopsida</taxon>
        <taxon>eudicotyledons</taxon>
        <taxon>Gunneridae</taxon>
        <taxon>Pentapetalae</taxon>
        <taxon>asterids</taxon>
        <taxon>campanulids</taxon>
        <taxon>Asterales</taxon>
        <taxon>Asteraceae</taxon>
        <taxon>Asteroideae</taxon>
        <taxon>Anthemideae</taxon>
        <taxon>Anthemidinae</taxon>
        <taxon>Tanacetum</taxon>
    </lineage>
</organism>
<gene>
    <name evidence="1" type="ORF">Tci_612199</name>
</gene>
<reference evidence="1" key="1">
    <citation type="journal article" date="2019" name="Sci. Rep.">
        <title>Draft genome of Tanacetum cinerariifolium, the natural source of mosquito coil.</title>
        <authorList>
            <person name="Yamashiro T."/>
            <person name="Shiraishi A."/>
            <person name="Satake H."/>
            <person name="Nakayama K."/>
        </authorList>
    </citation>
    <scope>NUCLEOTIDE SEQUENCE</scope>
</reference>
<accession>A0A699JJ79</accession>
<name>A0A699JJ79_TANCI</name>
<dbReference type="PANTHER" id="PTHR13060:SF0">
    <property type="entry name" value="PROTEIN ECDYSONELESS HOMOLOG"/>
    <property type="match status" value="1"/>
</dbReference>
<dbReference type="Pfam" id="PF07093">
    <property type="entry name" value="SGT1"/>
    <property type="match status" value="1"/>
</dbReference>
<proteinExistence type="predicted"/>
<dbReference type="AlphaFoldDB" id="A0A699JJ79"/>
<protein>
    <submittedName>
        <fullName evidence="1">Uncharacterized protein</fullName>
    </submittedName>
</protein>